<feature type="region of interest" description="Disordered" evidence="1">
    <location>
        <begin position="1"/>
        <end position="20"/>
    </location>
</feature>
<organism evidence="2 3">
    <name type="scientific">Camellia sinensis</name>
    <name type="common">Tea plant</name>
    <name type="synonym">Thea sinensis</name>
    <dbReference type="NCBI Taxonomy" id="4442"/>
    <lineage>
        <taxon>Eukaryota</taxon>
        <taxon>Viridiplantae</taxon>
        <taxon>Streptophyta</taxon>
        <taxon>Embryophyta</taxon>
        <taxon>Tracheophyta</taxon>
        <taxon>Spermatophyta</taxon>
        <taxon>Magnoliopsida</taxon>
        <taxon>eudicotyledons</taxon>
        <taxon>Gunneridae</taxon>
        <taxon>Pentapetalae</taxon>
        <taxon>asterids</taxon>
        <taxon>Ericales</taxon>
        <taxon>Theaceae</taxon>
        <taxon>Camellia</taxon>
    </lineage>
</organism>
<reference evidence="3" key="1">
    <citation type="journal article" date="2020" name="Nat. Commun.">
        <title>Genome assembly of wild tea tree DASZ reveals pedigree and selection history of tea varieties.</title>
        <authorList>
            <person name="Zhang W."/>
            <person name="Zhang Y."/>
            <person name="Qiu H."/>
            <person name="Guo Y."/>
            <person name="Wan H."/>
            <person name="Zhang X."/>
            <person name="Scossa F."/>
            <person name="Alseekh S."/>
            <person name="Zhang Q."/>
            <person name="Wang P."/>
            <person name="Xu L."/>
            <person name="Schmidt M.H."/>
            <person name="Jia X."/>
            <person name="Li D."/>
            <person name="Zhu A."/>
            <person name="Guo F."/>
            <person name="Chen W."/>
            <person name="Ni D."/>
            <person name="Usadel B."/>
            <person name="Fernie A.R."/>
            <person name="Wen W."/>
        </authorList>
    </citation>
    <scope>NUCLEOTIDE SEQUENCE [LARGE SCALE GENOMIC DNA]</scope>
    <source>
        <strain evidence="3">cv. G240</strain>
    </source>
</reference>
<sequence>MSISEISASPPLRESSSSPLRIQKVSKSVSDRLLVKFSDVSELGFDYSQSGLWSPPIRRSVFLSSPGLIFTEHEMVEKLSALEARRRRKYRGCLNVWKLLHCILVS</sequence>
<proteinExistence type="predicted"/>
<dbReference type="AlphaFoldDB" id="A0A7J7GVR2"/>
<evidence type="ECO:0000313" key="2">
    <source>
        <dbReference type="EMBL" id="KAF5944537.1"/>
    </source>
</evidence>
<gene>
    <name evidence="2" type="ORF">HYC85_018614</name>
</gene>
<protein>
    <submittedName>
        <fullName evidence="2">Uncharacterized protein</fullName>
    </submittedName>
</protein>
<comment type="caution">
    <text evidence="2">The sequence shown here is derived from an EMBL/GenBank/DDBJ whole genome shotgun (WGS) entry which is preliminary data.</text>
</comment>
<keyword evidence="3" id="KW-1185">Reference proteome</keyword>
<dbReference type="PANTHER" id="PTHR34287">
    <property type="entry name" value="OS06G0551500 PROTEIN-RELATED"/>
    <property type="match status" value="1"/>
</dbReference>
<evidence type="ECO:0000313" key="3">
    <source>
        <dbReference type="Proteomes" id="UP000593564"/>
    </source>
</evidence>
<dbReference type="EMBL" id="JACBKZ010000008">
    <property type="protein sequence ID" value="KAF5944537.1"/>
    <property type="molecule type" value="Genomic_DNA"/>
</dbReference>
<reference evidence="2 3" key="2">
    <citation type="submission" date="2020-07" db="EMBL/GenBank/DDBJ databases">
        <title>Genome assembly of wild tea tree DASZ reveals pedigree and selection history of tea varieties.</title>
        <authorList>
            <person name="Zhang W."/>
        </authorList>
    </citation>
    <scope>NUCLEOTIDE SEQUENCE [LARGE SCALE GENOMIC DNA]</scope>
    <source>
        <strain evidence="3">cv. G240</strain>
        <tissue evidence="2">Leaf</tissue>
    </source>
</reference>
<dbReference type="PANTHER" id="PTHR34287:SF2">
    <property type="match status" value="1"/>
</dbReference>
<evidence type="ECO:0000256" key="1">
    <source>
        <dbReference type="SAM" id="MobiDB-lite"/>
    </source>
</evidence>
<dbReference type="Proteomes" id="UP000593564">
    <property type="component" value="Unassembled WGS sequence"/>
</dbReference>
<name>A0A7J7GVR2_CAMSI</name>
<accession>A0A7J7GVR2</accession>
<feature type="compositionally biased region" description="Low complexity" evidence="1">
    <location>
        <begin position="7"/>
        <end position="20"/>
    </location>
</feature>